<evidence type="ECO:0000256" key="1">
    <source>
        <dbReference type="SAM" id="MobiDB-lite"/>
    </source>
</evidence>
<feature type="non-terminal residue" evidence="2">
    <location>
        <position position="68"/>
    </location>
</feature>
<dbReference type="AlphaFoldDB" id="S4NUS6"/>
<evidence type="ECO:0000313" key="2">
    <source>
        <dbReference type="EMBL" id="JAA80814.1"/>
    </source>
</evidence>
<feature type="compositionally biased region" description="Polar residues" evidence="1">
    <location>
        <begin position="57"/>
        <end position="68"/>
    </location>
</feature>
<accession>S4NUS6</accession>
<sequence length="68" mass="8004">MPRRYPRSTANKPTQRLHKIKPLFNHFLSRVHGSNILNTMQTRTPSRHPPRSHVQNRTRAVNQPKQSV</sequence>
<proteinExistence type="predicted"/>
<feature type="region of interest" description="Disordered" evidence="1">
    <location>
        <begin position="39"/>
        <end position="68"/>
    </location>
</feature>
<reference evidence="2" key="2">
    <citation type="submission" date="2013-05" db="EMBL/GenBank/DDBJ databases">
        <authorList>
            <person name="Carter J.-M."/>
            <person name="Baker S.C."/>
            <person name="Pink R."/>
            <person name="Carter D.R.F."/>
            <person name="Collins A."/>
            <person name="Tomlin J."/>
            <person name="Gibbs M."/>
            <person name="Breuker C.J."/>
        </authorList>
    </citation>
    <scope>NUCLEOTIDE SEQUENCE</scope>
    <source>
        <tissue evidence="2">Ovary</tissue>
    </source>
</reference>
<protein>
    <submittedName>
        <fullName evidence="2">Uncharacterized protein</fullName>
    </submittedName>
</protein>
<reference evidence="2" key="1">
    <citation type="journal article" date="2013" name="BMC Genomics">
        <title>Unscrambling butterfly oogenesis.</title>
        <authorList>
            <person name="Carter J.M."/>
            <person name="Baker S.C."/>
            <person name="Pink R."/>
            <person name="Carter D.R."/>
            <person name="Collins A."/>
            <person name="Tomlin J."/>
            <person name="Gibbs M."/>
            <person name="Breuker C.J."/>
        </authorList>
    </citation>
    <scope>NUCLEOTIDE SEQUENCE</scope>
    <source>
        <tissue evidence="2">Ovary</tissue>
    </source>
</reference>
<name>S4NUS6_9NEOP</name>
<dbReference type="EMBL" id="GAIX01011746">
    <property type="protein sequence ID" value="JAA80814.1"/>
    <property type="molecule type" value="Transcribed_RNA"/>
</dbReference>
<feature type="compositionally biased region" description="Basic residues" evidence="1">
    <location>
        <begin position="45"/>
        <end position="56"/>
    </location>
</feature>
<organism evidence="2">
    <name type="scientific">Pararge aegeria</name>
    <name type="common">speckled wood butterfly</name>
    <dbReference type="NCBI Taxonomy" id="116150"/>
    <lineage>
        <taxon>Eukaryota</taxon>
        <taxon>Metazoa</taxon>
        <taxon>Ecdysozoa</taxon>
        <taxon>Arthropoda</taxon>
        <taxon>Hexapoda</taxon>
        <taxon>Insecta</taxon>
        <taxon>Pterygota</taxon>
        <taxon>Neoptera</taxon>
        <taxon>Endopterygota</taxon>
        <taxon>Lepidoptera</taxon>
        <taxon>Glossata</taxon>
        <taxon>Ditrysia</taxon>
        <taxon>Papilionoidea</taxon>
        <taxon>Nymphalidae</taxon>
        <taxon>Satyrinae</taxon>
        <taxon>Satyrini</taxon>
        <taxon>Parargina</taxon>
        <taxon>Pararge</taxon>
    </lineage>
</organism>